<dbReference type="RefSeq" id="WP_190034188.1">
    <property type="nucleotide sequence ID" value="NZ_BMWD01000003.1"/>
</dbReference>
<protein>
    <submittedName>
        <fullName evidence="2">Uncharacterized protein</fullName>
    </submittedName>
</protein>
<accession>A0A918K2D9</accession>
<feature type="region of interest" description="Disordered" evidence="1">
    <location>
        <begin position="83"/>
        <end position="103"/>
    </location>
</feature>
<evidence type="ECO:0000313" key="2">
    <source>
        <dbReference type="EMBL" id="GGX46063.1"/>
    </source>
</evidence>
<gene>
    <name evidence="2" type="ORF">GCM10010515_11060</name>
</gene>
<proteinExistence type="predicted"/>
<dbReference type="EMBL" id="BMWD01000003">
    <property type="protein sequence ID" value="GGX46063.1"/>
    <property type="molecule type" value="Genomic_DNA"/>
</dbReference>
<reference evidence="2" key="2">
    <citation type="submission" date="2020-09" db="EMBL/GenBank/DDBJ databases">
        <authorList>
            <person name="Sun Q."/>
            <person name="Ohkuma M."/>
        </authorList>
    </citation>
    <scope>NUCLEOTIDE SEQUENCE</scope>
    <source>
        <strain evidence="2">JCM 4956</strain>
    </source>
</reference>
<reference evidence="2" key="1">
    <citation type="journal article" date="2014" name="Int. J. Syst. Evol. Microbiol.">
        <title>Complete genome sequence of Corynebacterium casei LMG S-19264T (=DSM 44701T), isolated from a smear-ripened cheese.</title>
        <authorList>
            <consortium name="US DOE Joint Genome Institute (JGI-PGF)"/>
            <person name="Walter F."/>
            <person name="Albersmeier A."/>
            <person name="Kalinowski J."/>
            <person name="Ruckert C."/>
        </authorList>
    </citation>
    <scope>NUCLEOTIDE SEQUENCE</scope>
    <source>
        <strain evidence="2">JCM 4956</strain>
    </source>
</reference>
<name>A0A918K2D9_9ACTN</name>
<organism evidence="2 3">
    <name type="scientific">Streptomyces fructofermentans</name>
    <dbReference type="NCBI Taxonomy" id="152141"/>
    <lineage>
        <taxon>Bacteria</taxon>
        <taxon>Bacillati</taxon>
        <taxon>Actinomycetota</taxon>
        <taxon>Actinomycetes</taxon>
        <taxon>Kitasatosporales</taxon>
        <taxon>Streptomycetaceae</taxon>
        <taxon>Streptomyces</taxon>
    </lineage>
</organism>
<keyword evidence="3" id="KW-1185">Reference proteome</keyword>
<evidence type="ECO:0000313" key="3">
    <source>
        <dbReference type="Proteomes" id="UP000645555"/>
    </source>
</evidence>
<comment type="caution">
    <text evidence="2">The sequence shown here is derived from an EMBL/GenBank/DDBJ whole genome shotgun (WGS) entry which is preliminary data.</text>
</comment>
<dbReference type="Proteomes" id="UP000645555">
    <property type="component" value="Unassembled WGS sequence"/>
</dbReference>
<evidence type="ECO:0000256" key="1">
    <source>
        <dbReference type="SAM" id="MobiDB-lite"/>
    </source>
</evidence>
<dbReference type="AlphaFoldDB" id="A0A918K2D9"/>
<sequence>MKNSLPVTNEGDIDLCLFIEPYCEDYWMKPGEALTVRSEVEGIDVWFDTSISKGCVTVWLYEDGDPHKIVGDYAVLDASGNHLESGHQRPRGQRWSAAGPIID</sequence>